<feature type="domain" description="SfsA N-terminal OB" evidence="3">
    <location>
        <begin position="13"/>
        <end position="80"/>
    </location>
</feature>
<protein>
    <recommendedName>
        <fullName evidence="1">Sugar fermentation stimulation protein homolog</fullName>
    </recommendedName>
</protein>
<evidence type="ECO:0000256" key="1">
    <source>
        <dbReference type="HAMAP-Rule" id="MF_00095"/>
    </source>
</evidence>
<dbReference type="AlphaFoldDB" id="A0A1N7HCC2"/>
<reference evidence="4 5" key="1">
    <citation type="submission" date="2017-01" db="EMBL/GenBank/DDBJ databases">
        <authorList>
            <person name="Mah S.A."/>
            <person name="Swanson W.J."/>
            <person name="Moy G.W."/>
            <person name="Vacquier V.D."/>
        </authorList>
    </citation>
    <scope>NUCLEOTIDE SEQUENCE [LARGE SCALE GENOMIC DNA]</scope>
    <source>
        <strain evidence="4 5">DSM 29590</strain>
    </source>
</reference>
<dbReference type="HAMAP" id="MF_00095">
    <property type="entry name" value="SfsA"/>
    <property type="match status" value="1"/>
</dbReference>
<evidence type="ECO:0000313" key="4">
    <source>
        <dbReference type="EMBL" id="SIS22413.1"/>
    </source>
</evidence>
<dbReference type="Pfam" id="PF03749">
    <property type="entry name" value="SfsA"/>
    <property type="match status" value="1"/>
</dbReference>
<dbReference type="Proteomes" id="UP000186019">
    <property type="component" value="Unassembled WGS sequence"/>
</dbReference>
<dbReference type="InterPro" id="IPR041465">
    <property type="entry name" value="SfsA_N"/>
</dbReference>
<dbReference type="InterPro" id="IPR005224">
    <property type="entry name" value="SfsA"/>
</dbReference>
<evidence type="ECO:0000259" key="2">
    <source>
        <dbReference type="Pfam" id="PF03749"/>
    </source>
</evidence>
<dbReference type="NCBIfam" id="TIGR00230">
    <property type="entry name" value="sfsA"/>
    <property type="match status" value="1"/>
</dbReference>
<feature type="domain" description="Sugar fermentation stimulation protein C-terminal" evidence="2">
    <location>
        <begin position="84"/>
        <end position="221"/>
    </location>
</feature>
<name>A0A1N7HCC2_9RHOB</name>
<proteinExistence type="inferred from homology"/>
<dbReference type="CDD" id="cd22359">
    <property type="entry name" value="SfsA-like_bacterial"/>
    <property type="match status" value="1"/>
</dbReference>
<evidence type="ECO:0000313" key="5">
    <source>
        <dbReference type="Proteomes" id="UP000186019"/>
    </source>
</evidence>
<organism evidence="4 5">
    <name type="scientific">Roseovarius nanhaiticus</name>
    <dbReference type="NCBI Taxonomy" id="573024"/>
    <lineage>
        <taxon>Bacteria</taxon>
        <taxon>Pseudomonadati</taxon>
        <taxon>Pseudomonadota</taxon>
        <taxon>Alphaproteobacteria</taxon>
        <taxon>Rhodobacterales</taxon>
        <taxon>Roseobacteraceae</taxon>
        <taxon>Roseovarius</taxon>
    </lineage>
</organism>
<dbReference type="InterPro" id="IPR040452">
    <property type="entry name" value="SfsA_C"/>
</dbReference>
<dbReference type="PANTHER" id="PTHR30545">
    <property type="entry name" value="SUGAR FERMENTATION STIMULATION PROTEIN A"/>
    <property type="match status" value="1"/>
</dbReference>
<dbReference type="Pfam" id="PF17746">
    <property type="entry name" value="SfsA_N"/>
    <property type="match status" value="1"/>
</dbReference>
<dbReference type="PANTHER" id="PTHR30545:SF2">
    <property type="entry name" value="SUGAR FERMENTATION STIMULATION PROTEIN A"/>
    <property type="match status" value="1"/>
</dbReference>
<dbReference type="RefSeq" id="WP_076534848.1">
    <property type="nucleotide sequence ID" value="NZ_FOAC01000002.1"/>
</dbReference>
<dbReference type="Gene3D" id="3.40.1350.60">
    <property type="match status" value="1"/>
</dbReference>
<dbReference type="Gene3D" id="2.40.50.580">
    <property type="match status" value="1"/>
</dbReference>
<dbReference type="GO" id="GO:0003677">
    <property type="term" value="F:DNA binding"/>
    <property type="evidence" value="ECO:0007669"/>
    <property type="project" value="InterPro"/>
</dbReference>
<gene>
    <name evidence="1" type="primary">sfsA</name>
    <name evidence="4" type="ORF">SAMN05421666_2720</name>
</gene>
<dbReference type="EMBL" id="FTNV01000003">
    <property type="protein sequence ID" value="SIS22413.1"/>
    <property type="molecule type" value="Genomic_DNA"/>
</dbReference>
<sequence>MRFQTPLLRATLLRRYKRFLADIVLQDGREVTAHCANPGKMTGLAEVGTIIWAQPNDDPKRKLRYAWKLVELPGGHMACVDTGAANRVVQEALEAGDIPALTGYDTIRPEQRYGTGSRIDFLLGGGGLPECYVEVKSVTLSRAAGLAEFLDTVTARGARHLAELTEIAKNGERAVLLYLVQRSDCDRVTVASDIDPAYARAMLAARAAGVEVLAYRADITPMRITLGPALRVE</sequence>
<comment type="similarity">
    <text evidence="1">Belongs to the SfsA family.</text>
</comment>
<evidence type="ECO:0000259" key="3">
    <source>
        <dbReference type="Pfam" id="PF17746"/>
    </source>
</evidence>
<accession>A0A1N7HCC2</accession>
<dbReference type="OrthoDB" id="9802365at2"/>
<keyword evidence="5" id="KW-1185">Reference proteome</keyword>
<dbReference type="STRING" id="573024.SAMN05216208_2595"/>